<evidence type="ECO:0000313" key="2">
    <source>
        <dbReference type="Proteomes" id="UP000435357"/>
    </source>
</evidence>
<accession>A0A6N6M3Z6</accession>
<name>A0A6N6M3Z6_9FLAO</name>
<organism evidence="1 2">
    <name type="scientific">Salibacter halophilus</name>
    <dbReference type="NCBI Taxonomy" id="1803916"/>
    <lineage>
        <taxon>Bacteria</taxon>
        <taxon>Pseudomonadati</taxon>
        <taxon>Bacteroidota</taxon>
        <taxon>Flavobacteriia</taxon>
        <taxon>Flavobacteriales</taxon>
        <taxon>Salibacteraceae</taxon>
        <taxon>Salibacter</taxon>
    </lineage>
</organism>
<dbReference type="EMBL" id="WACR01000006">
    <property type="protein sequence ID" value="KAB1063998.1"/>
    <property type="molecule type" value="Genomic_DNA"/>
</dbReference>
<comment type="caution">
    <text evidence="1">The sequence shown here is derived from an EMBL/GenBank/DDBJ whole genome shotgun (WGS) entry which is preliminary data.</text>
</comment>
<evidence type="ECO:0000313" key="1">
    <source>
        <dbReference type="EMBL" id="KAB1063998.1"/>
    </source>
</evidence>
<gene>
    <name evidence="1" type="ORF">F3059_08150</name>
</gene>
<proteinExistence type="predicted"/>
<sequence>MGSGNDERRSKTRIRDAVMAEEIVNRVKKSRTKLLDLEDHYRDLQLAELDIEPFLYEGLILREKEFRKSVDEFDWNKFKGKLVRVFCSADAIVPTWAYMLIASKLAPITRGIGFGSDREFKLTVFEEIISSIDFSEYDNERVIIKGCSKVEVPENIYLRLTARLQPYAKAIMFGEPCSTVPVYRKPRK</sequence>
<dbReference type="AlphaFoldDB" id="A0A6N6M3Z6"/>
<dbReference type="Pfam" id="PF10652">
    <property type="entry name" value="DUF2480"/>
    <property type="match status" value="1"/>
</dbReference>
<dbReference type="InterPro" id="IPR018914">
    <property type="entry name" value="DUF2480"/>
</dbReference>
<dbReference type="Proteomes" id="UP000435357">
    <property type="component" value="Unassembled WGS sequence"/>
</dbReference>
<keyword evidence="2" id="KW-1185">Reference proteome</keyword>
<protein>
    <submittedName>
        <fullName evidence="1">DUF2480 family protein</fullName>
    </submittedName>
</protein>
<dbReference type="OrthoDB" id="9803040at2"/>
<reference evidence="1 2" key="1">
    <citation type="submission" date="2019-09" db="EMBL/GenBank/DDBJ databases">
        <title>Genomes of Cryomorphaceae.</title>
        <authorList>
            <person name="Bowman J.P."/>
        </authorList>
    </citation>
    <scope>NUCLEOTIDE SEQUENCE [LARGE SCALE GENOMIC DNA]</scope>
    <source>
        <strain evidence="1 2">KCTC 52047</strain>
    </source>
</reference>